<dbReference type="InterPro" id="IPR050281">
    <property type="entry name" value="Flavin_monoamine_oxidase"/>
</dbReference>
<evidence type="ECO:0000313" key="3">
    <source>
        <dbReference type="Proteomes" id="UP000322000"/>
    </source>
</evidence>
<dbReference type="FunCoup" id="A0A7E5X3Y2">
    <property type="interactions" value="1"/>
</dbReference>
<accession>A0A7E5X3Y2</accession>
<dbReference type="InParanoid" id="A0A7E5X3Y2"/>
<dbReference type="AlphaFoldDB" id="A0A7E5X3Y2"/>
<dbReference type="OrthoDB" id="5046242at2759"/>
<keyword evidence="1" id="KW-0732">Signal</keyword>
<gene>
    <name evidence="4" type="primary">LOC113508941</name>
</gene>
<dbReference type="Proteomes" id="UP000322000">
    <property type="component" value="Chromosome 3"/>
</dbReference>
<dbReference type="Pfam" id="PF01593">
    <property type="entry name" value="Amino_oxidase"/>
    <property type="match status" value="1"/>
</dbReference>
<sequence>MIILSVVSCLTLLAHARGNPAPTMTYDTIVVGIGAAGCTAAATLCKAGKKVLALEAMDRVGGRVNTVPFSNGVIELGAEWMHGQQNSRIYDLAIQNNVSVLPQELSFDVYRSDGSLSNNETLNDLVTFALGVVEDPPEVPEPLGQYITRRMLDYIKTKYPELQSDQDYITEVLNFMDLVINNYESSNSWNDVSTQSRYDELEGHQHMSWHKNGYKTLFEILLNTYHNGPGFPTLDLQLRKEVTRISWPQDPAEDVVVTCKDGSTYRARNVIVTVSLGVLKERHASIFTPSLPKEKVVAIEKLSIGVVDKIVLSFDKPWWPDTAVFFGFVWRGAEKSKVSKEDHWTTRIFGASTPMGSENCLTLWTSGDHAKLVETLPEDVVKRKVMELLRKFMGKDIEIPEPIGMLRSSWYSNPFTRGSYSYDNVLTPQYPTARATLAAPLLDRGGSPRVLFAGEATDNTHFSTVHGATDTGFREANRLLPQAKL</sequence>
<dbReference type="GO" id="GO:0046592">
    <property type="term" value="F:polyamine oxidase activity"/>
    <property type="evidence" value="ECO:0007669"/>
    <property type="project" value="TreeGrafter"/>
</dbReference>
<protein>
    <submittedName>
        <fullName evidence="4">Protein anon-37Cs-like isoform X1</fullName>
    </submittedName>
</protein>
<dbReference type="SUPFAM" id="SSF54373">
    <property type="entry name" value="FAD-linked reductases, C-terminal domain"/>
    <property type="match status" value="1"/>
</dbReference>
<organism evidence="3 4">
    <name type="scientific">Trichoplusia ni</name>
    <name type="common">Cabbage looper</name>
    <dbReference type="NCBI Taxonomy" id="7111"/>
    <lineage>
        <taxon>Eukaryota</taxon>
        <taxon>Metazoa</taxon>
        <taxon>Ecdysozoa</taxon>
        <taxon>Arthropoda</taxon>
        <taxon>Hexapoda</taxon>
        <taxon>Insecta</taxon>
        <taxon>Pterygota</taxon>
        <taxon>Neoptera</taxon>
        <taxon>Endopterygota</taxon>
        <taxon>Lepidoptera</taxon>
        <taxon>Glossata</taxon>
        <taxon>Ditrysia</taxon>
        <taxon>Noctuoidea</taxon>
        <taxon>Noctuidae</taxon>
        <taxon>Plusiinae</taxon>
        <taxon>Trichoplusia</taxon>
    </lineage>
</organism>
<dbReference type="GeneID" id="113508941"/>
<dbReference type="Gene3D" id="3.90.660.10">
    <property type="match status" value="1"/>
</dbReference>
<evidence type="ECO:0000259" key="2">
    <source>
        <dbReference type="Pfam" id="PF01593"/>
    </source>
</evidence>
<reference evidence="4" key="1">
    <citation type="submission" date="2025-08" db="UniProtKB">
        <authorList>
            <consortium name="RefSeq"/>
        </authorList>
    </citation>
    <scope>IDENTIFICATION</scope>
</reference>
<feature type="signal peptide" evidence="1">
    <location>
        <begin position="1"/>
        <end position="16"/>
    </location>
</feature>
<proteinExistence type="predicted"/>
<dbReference type="InterPro" id="IPR002937">
    <property type="entry name" value="Amino_oxidase"/>
</dbReference>
<dbReference type="PANTHER" id="PTHR10742:SF398">
    <property type="entry name" value="AMINE OXIDASE DOMAIN-CONTAINING PROTEIN-RELATED"/>
    <property type="match status" value="1"/>
</dbReference>
<dbReference type="SUPFAM" id="SSF51905">
    <property type="entry name" value="FAD/NAD(P)-binding domain"/>
    <property type="match status" value="1"/>
</dbReference>
<keyword evidence="3" id="KW-1185">Reference proteome</keyword>
<evidence type="ECO:0000256" key="1">
    <source>
        <dbReference type="SAM" id="SignalP"/>
    </source>
</evidence>
<name>A0A7E5X3Y2_TRINI</name>
<dbReference type="InterPro" id="IPR036188">
    <property type="entry name" value="FAD/NAD-bd_sf"/>
</dbReference>
<dbReference type="PANTHER" id="PTHR10742">
    <property type="entry name" value="FLAVIN MONOAMINE OXIDASE"/>
    <property type="match status" value="1"/>
</dbReference>
<dbReference type="Gene3D" id="3.50.50.60">
    <property type="entry name" value="FAD/NAD(P)-binding domain"/>
    <property type="match status" value="1"/>
</dbReference>
<evidence type="ECO:0000313" key="4">
    <source>
        <dbReference type="RefSeq" id="XP_026747940.1"/>
    </source>
</evidence>
<feature type="chain" id="PRO_5028887648" evidence="1">
    <location>
        <begin position="17"/>
        <end position="485"/>
    </location>
</feature>
<feature type="domain" description="Amine oxidase" evidence="2">
    <location>
        <begin position="36"/>
        <end position="480"/>
    </location>
</feature>
<dbReference type="RefSeq" id="XP_026747940.1">
    <property type="nucleotide sequence ID" value="XM_026892139.1"/>
</dbReference>
<dbReference type="KEGG" id="tnl:113508941"/>